<dbReference type="EMBL" id="JAVREN010000032">
    <property type="protein sequence ID" value="MDT0309214.1"/>
    <property type="molecule type" value="Genomic_DNA"/>
</dbReference>
<evidence type="ECO:0000313" key="3">
    <source>
        <dbReference type="EMBL" id="MDT0309214.1"/>
    </source>
</evidence>
<organism evidence="3 4">
    <name type="scientific">Streptomyces boetiae</name>
    <dbReference type="NCBI Taxonomy" id="3075541"/>
    <lineage>
        <taxon>Bacteria</taxon>
        <taxon>Bacillati</taxon>
        <taxon>Actinomycetota</taxon>
        <taxon>Actinomycetes</taxon>
        <taxon>Kitasatosporales</taxon>
        <taxon>Streptomycetaceae</taxon>
        <taxon>Streptomyces</taxon>
    </lineage>
</organism>
<evidence type="ECO:0000256" key="2">
    <source>
        <dbReference type="SAM" id="Phobius"/>
    </source>
</evidence>
<comment type="caution">
    <text evidence="3">The sequence shown here is derived from an EMBL/GenBank/DDBJ whole genome shotgun (WGS) entry which is preliminary data.</text>
</comment>
<keyword evidence="2" id="KW-1133">Transmembrane helix</keyword>
<name>A0ABU2LCA3_9ACTN</name>
<dbReference type="RefSeq" id="WP_311632166.1">
    <property type="nucleotide sequence ID" value="NZ_JAVREN010000032.1"/>
</dbReference>
<accession>A0ABU2LCA3</accession>
<feature type="transmembrane region" description="Helical" evidence="2">
    <location>
        <begin position="58"/>
        <end position="78"/>
    </location>
</feature>
<keyword evidence="4" id="KW-1185">Reference proteome</keyword>
<evidence type="ECO:0000256" key="1">
    <source>
        <dbReference type="SAM" id="MobiDB-lite"/>
    </source>
</evidence>
<evidence type="ECO:0000313" key="4">
    <source>
        <dbReference type="Proteomes" id="UP001183388"/>
    </source>
</evidence>
<proteinExistence type="predicted"/>
<keyword evidence="2" id="KW-0812">Transmembrane</keyword>
<dbReference type="Proteomes" id="UP001183388">
    <property type="component" value="Unassembled WGS sequence"/>
</dbReference>
<evidence type="ECO:0008006" key="5">
    <source>
        <dbReference type="Google" id="ProtNLM"/>
    </source>
</evidence>
<feature type="region of interest" description="Disordered" evidence="1">
    <location>
        <begin position="105"/>
        <end position="136"/>
    </location>
</feature>
<keyword evidence="2" id="KW-0472">Membrane</keyword>
<feature type="transmembrane region" description="Helical" evidence="2">
    <location>
        <begin position="21"/>
        <end position="46"/>
    </location>
</feature>
<protein>
    <recommendedName>
        <fullName evidence="5">Phage holin family protein</fullName>
    </recommendedName>
</protein>
<reference evidence="4" key="1">
    <citation type="submission" date="2023-07" db="EMBL/GenBank/DDBJ databases">
        <title>30 novel species of actinomycetes from the DSMZ collection.</title>
        <authorList>
            <person name="Nouioui I."/>
        </authorList>
    </citation>
    <scope>NUCLEOTIDE SEQUENCE [LARGE SCALE GENOMIC DNA]</scope>
    <source>
        <strain evidence="4">DSM 44917</strain>
    </source>
</reference>
<sequence>MVRLLHYVLDNDARSQRLIRLTWHFCLAVALAVAGVLGVVLALFLTAAYLTRDYVPQWLMPGSVIVAALAVGLVARVARGRRGPRGSAGGGASGVLGAAARALTGPQSQANPAPADPAQTSAPADPAAESAPSDSV</sequence>
<feature type="compositionally biased region" description="Low complexity" evidence="1">
    <location>
        <begin position="121"/>
        <end position="136"/>
    </location>
</feature>
<gene>
    <name evidence="3" type="ORF">RM780_19925</name>
</gene>